<sequence length="129" mass="13131">MSQYDDRSCYPPTAVGQGTPYNPNGLFEMAKLGTIIGLTGAGAANLHRLRQSEVEAGEATLNTLRAGVASGVATAAATLVASQFRNAPLALAATLVTGTATMYALNPAGPSRREAEHALSTAEREAGAA</sequence>
<dbReference type="Proteomes" id="UP001296967">
    <property type="component" value="Unassembled WGS sequence"/>
</dbReference>
<dbReference type="EMBL" id="NHSF01000078">
    <property type="protein sequence ID" value="MBK5932175.1"/>
    <property type="molecule type" value="Genomic_DNA"/>
</dbReference>
<dbReference type="InterPro" id="IPR058956">
    <property type="entry name" value="MamC"/>
</dbReference>
<feature type="region of interest" description="Disordered" evidence="1">
    <location>
        <begin position="107"/>
        <end position="129"/>
    </location>
</feature>
<feature type="compositionally biased region" description="Basic and acidic residues" evidence="1">
    <location>
        <begin position="111"/>
        <end position="129"/>
    </location>
</feature>
<keyword evidence="3" id="KW-1185">Reference proteome</keyword>
<evidence type="ECO:0000313" key="3">
    <source>
        <dbReference type="Proteomes" id="UP001296967"/>
    </source>
</evidence>
<proteinExistence type="predicted"/>
<evidence type="ECO:0000256" key="1">
    <source>
        <dbReference type="SAM" id="MobiDB-lite"/>
    </source>
</evidence>
<comment type="caution">
    <text evidence="2">The sequence shown here is derived from an EMBL/GenBank/DDBJ whole genome shotgun (WGS) entry which is preliminary data.</text>
</comment>
<organism evidence="2 3">
    <name type="scientific">Halochromatium salexigens</name>
    <name type="common">Chromatium salexigens</name>
    <dbReference type="NCBI Taxonomy" id="49447"/>
    <lineage>
        <taxon>Bacteria</taxon>
        <taxon>Pseudomonadati</taxon>
        <taxon>Pseudomonadota</taxon>
        <taxon>Gammaproteobacteria</taxon>
        <taxon>Chromatiales</taxon>
        <taxon>Chromatiaceae</taxon>
        <taxon>Halochromatium</taxon>
    </lineage>
</organism>
<gene>
    <name evidence="2" type="ORF">CCR82_16955</name>
</gene>
<dbReference type="Pfam" id="PF26373">
    <property type="entry name" value="MamC"/>
    <property type="match status" value="1"/>
</dbReference>
<dbReference type="RefSeq" id="WP_201247018.1">
    <property type="nucleotide sequence ID" value="NZ_NHSF01000078.1"/>
</dbReference>
<reference evidence="2" key="2">
    <citation type="journal article" date="2020" name="Microorganisms">
        <title>Osmotic Adaptation and Compatible Solute Biosynthesis of Phototrophic Bacteria as Revealed from Genome Analyses.</title>
        <authorList>
            <person name="Imhoff J.F."/>
            <person name="Rahn T."/>
            <person name="Kunzel S."/>
            <person name="Keller A."/>
            <person name="Neulinger S.C."/>
        </authorList>
    </citation>
    <scope>NUCLEOTIDE SEQUENCE</scope>
    <source>
        <strain evidence="2">DSM 4395</strain>
    </source>
</reference>
<evidence type="ECO:0000313" key="2">
    <source>
        <dbReference type="EMBL" id="MBK5932175.1"/>
    </source>
</evidence>
<accession>A0AAJ0XI49</accession>
<protein>
    <submittedName>
        <fullName evidence="2">Uncharacterized protein</fullName>
    </submittedName>
</protein>
<dbReference type="AlphaFoldDB" id="A0AAJ0XI49"/>
<reference evidence="2" key="1">
    <citation type="submission" date="2017-05" db="EMBL/GenBank/DDBJ databases">
        <authorList>
            <person name="Imhoff J.F."/>
            <person name="Rahn T."/>
            <person name="Kuenzel S."/>
            <person name="Neulinger S.C."/>
        </authorList>
    </citation>
    <scope>NUCLEOTIDE SEQUENCE</scope>
    <source>
        <strain evidence="2">DSM 4395</strain>
    </source>
</reference>
<name>A0AAJ0XI49_HALSE</name>